<protein>
    <submittedName>
        <fullName evidence="1">Uncharacterized protein</fullName>
    </submittedName>
</protein>
<dbReference type="EMBL" id="LQYY01000155">
    <property type="protein sequence ID" value="KYD30805.1"/>
    <property type="molecule type" value="Genomic_DNA"/>
</dbReference>
<name>A0A150N271_GEOSE</name>
<evidence type="ECO:0000313" key="1">
    <source>
        <dbReference type="EMBL" id="KYD30805.1"/>
    </source>
</evidence>
<evidence type="ECO:0000313" key="2">
    <source>
        <dbReference type="Proteomes" id="UP000075517"/>
    </source>
</evidence>
<sequence>MAFRLQVRGALSFENACVCFYGESESETRLLGFPIAKVLLLQPI</sequence>
<accession>A0A150N271</accession>
<proteinExistence type="predicted"/>
<dbReference type="PATRIC" id="fig|1422.17.peg.2364"/>
<comment type="caution">
    <text evidence="1">The sequence shown here is derived from an EMBL/GenBank/DDBJ whole genome shotgun (WGS) entry which is preliminary data.</text>
</comment>
<organism evidence="1 2">
    <name type="scientific">Geobacillus stearothermophilus</name>
    <name type="common">Bacillus stearothermophilus</name>
    <dbReference type="NCBI Taxonomy" id="1422"/>
    <lineage>
        <taxon>Bacteria</taxon>
        <taxon>Bacillati</taxon>
        <taxon>Bacillota</taxon>
        <taxon>Bacilli</taxon>
        <taxon>Bacillales</taxon>
        <taxon>Anoxybacillaceae</taxon>
        <taxon>Geobacillus</taxon>
    </lineage>
</organism>
<gene>
    <name evidence="1" type="ORF">B4114_2994</name>
</gene>
<dbReference type="Proteomes" id="UP000075517">
    <property type="component" value="Unassembled WGS sequence"/>
</dbReference>
<reference evidence="1 2" key="1">
    <citation type="submission" date="2016-01" db="EMBL/GenBank/DDBJ databases">
        <title>Draft Genome Sequences of Seven Thermophilic Sporeformers Isolated from Foods.</title>
        <authorList>
            <person name="Berendsen E.M."/>
            <person name="Wells-Bennik M.H."/>
            <person name="Krawcyk A.O."/>
            <person name="De Jong A."/>
            <person name="Holsappel S."/>
            <person name="Eijlander R.T."/>
            <person name="Kuipers O.P."/>
        </authorList>
    </citation>
    <scope>NUCLEOTIDE SEQUENCE [LARGE SCALE GENOMIC DNA]</scope>
    <source>
        <strain evidence="1 2">B4114</strain>
    </source>
</reference>
<dbReference type="AlphaFoldDB" id="A0A150N271"/>